<evidence type="ECO:0000259" key="2">
    <source>
        <dbReference type="Pfam" id="PF00350"/>
    </source>
</evidence>
<evidence type="ECO:0000259" key="3">
    <source>
        <dbReference type="Pfam" id="PF00656"/>
    </source>
</evidence>
<evidence type="ECO:0000313" key="5">
    <source>
        <dbReference type="Proteomes" id="UP000604046"/>
    </source>
</evidence>
<dbReference type="Gene3D" id="3.40.50.1460">
    <property type="match status" value="1"/>
</dbReference>
<protein>
    <submittedName>
        <fullName evidence="4">Uncharacterized protein</fullName>
    </submittedName>
</protein>
<dbReference type="PANTHER" id="PTHR22576">
    <property type="entry name" value="MUCOSA ASSOCIATED LYMPHOID TISSUE LYMPHOMA TRANSLOCATION PROTEIN 1/PARACASPASE"/>
    <property type="match status" value="1"/>
</dbReference>
<keyword evidence="5" id="KW-1185">Reference proteome</keyword>
<dbReference type="InterPro" id="IPR052039">
    <property type="entry name" value="Caspase-related_regulators"/>
</dbReference>
<dbReference type="SUPFAM" id="SSF52540">
    <property type="entry name" value="P-loop containing nucleoside triphosphate hydrolases"/>
    <property type="match status" value="1"/>
</dbReference>
<evidence type="ECO:0000256" key="1">
    <source>
        <dbReference type="SAM" id="Coils"/>
    </source>
</evidence>
<dbReference type="PANTHER" id="PTHR22576:SF37">
    <property type="entry name" value="MUCOSA-ASSOCIATED LYMPHOID TISSUE LYMPHOMA TRANSLOCATION PROTEIN 1"/>
    <property type="match status" value="1"/>
</dbReference>
<dbReference type="InterPro" id="IPR045063">
    <property type="entry name" value="Dynamin_N"/>
</dbReference>
<dbReference type="InterPro" id="IPR027417">
    <property type="entry name" value="P-loop_NTPase"/>
</dbReference>
<feature type="domain" description="Peptidase C14 caspase" evidence="3">
    <location>
        <begin position="12"/>
        <end position="266"/>
    </location>
</feature>
<dbReference type="InterPro" id="IPR029030">
    <property type="entry name" value="Caspase-like_dom_sf"/>
</dbReference>
<gene>
    <name evidence="4" type="ORF">SNAT2548_LOCUS26928</name>
</gene>
<proteinExistence type="predicted"/>
<evidence type="ECO:0000313" key="4">
    <source>
        <dbReference type="EMBL" id="CAE7479511.1"/>
    </source>
</evidence>
<name>A0A812SI02_9DINO</name>
<dbReference type="EMBL" id="CAJNDS010002447">
    <property type="protein sequence ID" value="CAE7479511.1"/>
    <property type="molecule type" value="Genomic_DNA"/>
</dbReference>
<dbReference type="Pfam" id="PF00350">
    <property type="entry name" value="Dynamin_N"/>
    <property type="match status" value="1"/>
</dbReference>
<dbReference type="InterPro" id="IPR011600">
    <property type="entry name" value="Pept_C14_caspase"/>
</dbReference>
<dbReference type="Pfam" id="PF00656">
    <property type="entry name" value="Peptidase_C14"/>
    <property type="match status" value="1"/>
</dbReference>
<feature type="coiled-coil region" evidence="1">
    <location>
        <begin position="1041"/>
        <end position="1076"/>
    </location>
</feature>
<feature type="domain" description="Dynamin N-terminal" evidence="2">
    <location>
        <begin position="424"/>
        <end position="583"/>
    </location>
</feature>
<comment type="caution">
    <text evidence="4">The sequence shown here is derived from an EMBL/GenBank/DDBJ whole genome shotgun (WGS) entry which is preliminary data.</text>
</comment>
<dbReference type="SUPFAM" id="SSF52129">
    <property type="entry name" value="Caspase-like"/>
    <property type="match status" value="1"/>
</dbReference>
<accession>A0A812SI02</accession>
<dbReference type="Proteomes" id="UP000604046">
    <property type="component" value="Unassembled WGS sequence"/>
</dbReference>
<organism evidence="4 5">
    <name type="scientific">Symbiodinium natans</name>
    <dbReference type="NCBI Taxonomy" id="878477"/>
    <lineage>
        <taxon>Eukaryota</taxon>
        <taxon>Sar</taxon>
        <taxon>Alveolata</taxon>
        <taxon>Dinophyceae</taxon>
        <taxon>Suessiales</taxon>
        <taxon>Symbiodiniaceae</taxon>
        <taxon>Symbiodinium</taxon>
    </lineage>
</organism>
<reference evidence="4" key="1">
    <citation type="submission" date="2021-02" db="EMBL/GenBank/DDBJ databases">
        <authorList>
            <person name="Dougan E. K."/>
            <person name="Rhodes N."/>
            <person name="Thang M."/>
            <person name="Chan C."/>
        </authorList>
    </citation>
    <scope>NUCLEOTIDE SEQUENCE</scope>
</reference>
<keyword evidence="1" id="KW-0175">Coiled coil</keyword>
<dbReference type="Gene3D" id="3.40.50.300">
    <property type="entry name" value="P-loop containing nucleotide triphosphate hydrolases"/>
    <property type="match status" value="1"/>
</dbReference>
<dbReference type="GO" id="GO:0004197">
    <property type="term" value="F:cysteine-type endopeptidase activity"/>
    <property type="evidence" value="ECO:0007669"/>
    <property type="project" value="InterPro"/>
</dbReference>
<sequence length="1085" mass="120309">MLSATLGAGEYRIALLIGQQNYVDASWNKKDNQIKYCHRDIEEVNYMLTVSCGFDKVIPYRNATHGQDDFSTLMTQLTQEIKPAKKVLVLVYYAGHAVSIAGQSFLIPVDVTEGDLGKYVNVYEFLQPLHDLISERCEARAKRTAKRLSAEPVPGAVALLILDGCRTAPSTGEVSSQAEPAGAEQEMVHRFADGIKPTNSQFCFLLACDEGSGARECETTKHGFLSEAFLHCVEAFPGIGLPDLFERIVQRCEERTGYKQRPWVYSCCRSLSDTVLRQRARPRAAFPAPALRKEDLDRLCPDSAVLGTLQACVGQIEDMTKACQAPEPQELQTMLEMVQALVARLLRIQETLSQETLSVAVSLMKGLQCLLPQQKAVAALVTRVRACAWQEAARRLCSETALASDVQRGINEGRELLDQTSVTVAVVGPTSSGKSTLVNAYFGRMICPMGQTPKSLLPVAFTASAGVSRFEVVPQGCGLRGYLAPQLESMKLRDLTSDEAHELINCCNETIRRLIADGELSPESLPDFSSWHMEVLVPVPTSTQCFSIVDCPGGSEGGSLGEAASQFLQYQTREASLILLVSKPDSLAPFSDHNTATAFFGGSFPHKDVFLVVTQVEQLKARDKAKEWLGQNMSRLSEMQVRRQYFLNAGALLAYQICQERGWDVLPAHASAEFEQHLQEIELCVKTVLPCLDVINDVDEYESDRHLVWKRLQTQHNQTWSGNSIFRNELEGHICRTWPDLFCGKIRSFVLDALEDPMQRLRQAVQHAELAQQEAHNLKQKTQELLFQNQWSSHAEQLLSVAKENTMTNVNLFCDIIDNGPEDWFNPTCRSEFWNLIETITNADVAASCKKCNFHTTSKYVTEGLRFDTIADAKPFLTSFGQWVCHMTHEELDPLYDLLQETLDQLRAQGLPMLVPRSRREANETSLMHVPDGALRSIAPKDRVLPVAYTAAAAAGTLGTLGAAGGFLATAVVAIPAAVGTAAYRGDKFGDRFVGDALYGWYQHFCGSDFVDIRGEHVRKLAEEEVTKEMHKTGNEVLRELERAKEALNTSAETRVQAAEEALQQSRNMLKASANAKESLCLIYV</sequence>
<dbReference type="AlphaFoldDB" id="A0A812SI02"/>
<dbReference type="GO" id="GO:0006508">
    <property type="term" value="P:proteolysis"/>
    <property type="evidence" value="ECO:0007669"/>
    <property type="project" value="InterPro"/>
</dbReference>